<reference evidence="1" key="1">
    <citation type="submission" date="2023-04" db="EMBL/GenBank/DDBJ databases">
        <title>A chromosome-level genome assembly of the parasitoid wasp Eretmocerus hayati.</title>
        <authorList>
            <person name="Zhong Y."/>
            <person name="Liu S."/>
            <person name="Liu Y."/>
        </authorList>
    </citation>
    <scope>NUCLEOTIDE SEQUENCE</scope>
    <source>
        <strain evidence="1">ZJU_SS_LIU_2023</strain>
    </source>
</reference>
<organism evidence="1 2">
    <name type="scientific">Eretmocerus hayati</name>
    <dbReference type="NCBI Taxonomy" id="131215"/>
    <lineage>
        <taxon>Eukaryota</taxon>
        <taxon>Metazoa</taxon>
        <taxon>Ecdysozoa</taxon>
        <taxon>Arthropoda</taxon>
        <taxon>Hexapoda</taxon>
        <taxon>Insecta</taxon>
        <taxon>Pterygota</taxon>
        <taxon>Neoptera</taxon>
        <taxon>Endopterygota</taxon>
        <taxon>Hymenoptera</taxon>
        <taxon>Apocrita</taxon>
        <taxon>Proctotrupomorpha</taxon>
        <taxon>Chalcidoidea</taxon>
        <taxon>Aphelinidae</taxon>
        <taxon>Aphelininae</taxon>
        <taxon>Eretmocerus</taxon>
    </lineage>
</organism>
<evidence type="ECO:0000313" key="2">
    <source>
        <dbReference type="Proteomes" id="UP001239111"/>
    </source>
</evidence>
<gene>
    <name evidence="1" type="ORF">QAD02_020561</name>
</gene>
<evidence type="ECO:0000313" key="1">
    <source>
        <dbReference type="EMBL" id="KAJ8684768.1"/>
    </source>
</evidence>
<dbReference type="Proteomes" id="UP001239111">
    <property type="component" value="Chromosome 1"/>
</dbReference>
<comment type="caution">
    <text evidence="1">The sequence shown here is derived from an EMBL/GenBank/DDBJ whole genome shotgun (WGS) entry which is preliminary data.</text>
</comment>
<proteinExistence type="predicted"/>
<dbReference type="EMBL" id="CM056741">
    <property type="protein sequence ID" value="KAJ8684768.1"/>
    <property type="molecule type" value="Genomic_DNA"/>
</dbReference>
<name>A0ACC2PNS9_9HYME</name>
<accession>A0ACC2PNS9</accession>
<keyword evidence="2" id="KW-1185">Reference proteome</keyword>
<protein>
    <submittedName>
        <fullName evidence="1">Uncharacterized protein</fullName>
    </submittedName>
</protein>
<sequence length="462" mass="52489">MNESQSYTPKIWDICEFEDESLSPVPRIWIEHGQCFWPPYKTDAKINNAIAKFVAPEKNWAEFGIKRRLGHAETHDEALEKLELAYDETDVDQEFLRRKDKKTRNERHHKALDSDSSDGDQGEIKKNDLPKPPLRHVASYQQEKRTFAKDASSSAKHLEPHGEKFSTSRGGNKPSEATMRNGQLESRSRFELASSSGEVQHAQDEDISDQESRDTLDVQASNKTLSSGGPRITNDQRVKMKLTIVNNRERQSESSAAQMKKISTSTGGVSNRKNKAVAGLNSNARNSGKCDEIMENQAELSVSINNSSSPPSHDDFEGFDEYFAIKTPAEFVELNVNIRNKQYAHRVKRYLETFTVHDARKSTAAVLKALMDNEVAQLYNFTGQNGKEEFQILKIWIIIRGMLTAKRFKRKEIEDAAKDFFRYAKKRVNRAKNSAKNRKNRERTANGQAADDDASREPDDAD</sequence>